<sequence length="142" mass="16651">MKEKKGEKKNSKKYNPNIPSLYERGYHFFLFDLEVVLFLTDTKKKKKKKKNPRGSPTFIFPPGLFFFLAFACNMIASLKKKKKERKKKIDDSSESLTNHDASVPILHCKEKPIQKKKIKKITRRQANRNFNTTRLTLTQCAL</sequence>
<evidence type="ECO:0000256" key="1">
    <source>
        <dbReference type="SAM" id="Phobius"/>
    </source>
</evidence>
<keyword evidence="1" id="KW-0812">Transmembrane</keyword>
<keyword evidence="1" id="KW-1133">Transmembrane helix</keyword>
<dbReference type="Proteomes" id="UP001321749">
    <property type="component" value="Unassembled WGS sequence"/>
</dbReference>
<protein>
    <recommendedName>
        <fullName evidence="4">Transmembrane protein</fullName>
    </recommendedName>
</protein>
<comment type="caution">
    <text evidence="2">The sequence shown here is derived from an EMBL/GenBank/DDBJ whole genome shotgun (WGS) entry which is preliminary data.</text>
</comment>
<evidence type="ECO:0000313" key="2">
    <source>
        <dbReference type="EMBL" id="KAK4458281.1"/>
    </source>
</evidence>
<organism evidence="2 3">
    <name type="scientific">Cladorrhinum samala</name>
    <dbReference type="NCBI Taxonomy" id="585594"/>
    <lineage>
        <taxon>Eukaryota</taxon>
        <taxon>Fungi</taxon>
        <taxon>Dikarya</taxon>
        <taxon>Ascomycota</taxon>
        <taxon>Pezizomycotina</taxon>
        <taxon>Sordariomycetes</taxon>
        <taxon>Sordariomycetidae</taxon>
        <taxon>Sordariales</taxon>
        <taxon>Podosporaceae</taxon>
        <taxon>Cladorrhinum</taxon>
    </lineage>
</organism>
<feature type="transmembrane region" description="Helical" evidence="1">
    <location>
        <begin position="59"/>
        <end position="78"/>
    </location>
</feature>
<gene>
    <name evidence="2" type="ORF">QBC42DRAFT_25249</name>
</gene>
<evidence type="ECO:0000313" key="3">
    <source>
        <dbReference type="Proteomes" id="UP001321749"/>
    </source>
</evidence>
<dbReference type="EMBL" id="MU865075">
    <property type="protein sequence ID" value="KAK4458281.1"/>
    <property type="molecule type" value="Genomic_DNA"/>
</dbReference>
<feature type="transmembrane region" description="Helical" evidence="1">
    <location>
        <begin position="21"/>
        <end position="39"/>
    </location>
</feature>
<dbReference type="AlphaFoldDB" id="A0AAV9HEF0"/>
<keyword evidence="1" id="KW-0472">Membrane</keyword>
<name>A0AAV9HEF0_9PEZI</name>
<reference evidence="2" key="1">
    <citation type="journal article" date="2023" name="Mol. Phylogenet. Evol.">
        <title>Genome-scale phylogeny and comparative genomics of the fungal order Sordariales.</title>
        <authorList>
            <person name="Hensen N."/>
            <person name="Bonometti L."/>
            <person name="Westerberg I."/>
            <person name="Brannstrom I.O."/>
            <person name="Guillou S."/>
            <person name="Cros-Aarteil S."/>
            <person name="Calhoun S."/>
            <person name="Haridas S."/>
            <person name="Kuo A."/>
            <person name="Mondo S."/>
            <person name="Pangilinan J."/>
            <person name="Riley R."/>
            <person name="LaButti K."/>
            <person name="Andreopoulos B."/>
            <person name="Lipzen A."/>
            <person name="Chen C."/>
            <person name="Yan M."/>
            <person name="Daum C."/>
            <person name="Ng V."/>
            <person name="Clum A."/>
            <person name="Steindorff A."/>
            <person name="Ohm R.A."/>
            <person name="Martin F."/>
            <person name="Silar P."/>
            <person name="Natvig D.O."/>
            <person name="Lalanne C."/>
            <person name="Gautier V."/>
            <person name="Ament-Velasquez S.L."/>
            <person name="Kruys A."/>
            <person name="Hutchinson M.I."/>
            <person name="Powell A.J."/>
            <person name="Barry K."/>
            <person name="Miller A.N."/>
            <person name="Grigoriev I.V."/>
            <person name="Debuchy R."/>
            <person name="Gladieux P."/>
            <person name="Hiltunen Thoren M."/>
            <person name="Johannesson H."/>
        </authorList>
    </citation>
    <scope>NUCLEOTIDE SEQUENCE</scope>
    <source>
        <strain evidence="2">PSN324</strain>
    </source>
</reference>
<keyword evidence="3" id="KW-1185">Reference proteome</keyword>
<evidence type="ECO:0008006" key="4">
    <source>
        <dbReference type="Google" id="ProtNLM"/>
    </source>
</evidence>
<proteinExistence type="predicted"/>
<reference evidence="2" key="2">
    <citation type="submission" date="2023-06" db="EMBL/GenBank/DDBJ databases">
        <authorList>
            <consortium name="Lawrence Berkeley National Laboratory"/>
            <person name="Mondo S.J."/>
            <person name="Hensen N."/>
            <person name="Bonometti L."/>
            <person name="Westerberg I."/>
            <person name="Brannstrom I.O."/>
            <person name="Guillou S."/>
            <person name="Cros-Aarteil S."/>
            <person name="Calhoun S."/>
            <person name="Haridas S."/>
            <person name="Kuo A."/>
            <person name="Pangilinan J."/>
            <person name="Riley R."/>
            <person name="Labutti K."/>
            <person name="Andreopoulos B."/>
            <person name="Lipzen A."/>
            <person name="Chen C."/>
            <person name="Yanf M."/>
            <person name="Daum C."/>
            <person name="Ng V."/>
            <person name="Clum A."/>
            <person name="Steindorff A."/>
            <person name="Ohm R."/>
            <person name="Martin F."/>
            <person name="Silar P."/>
            <person name="Natvig D."/>
            <person name="Lalanne C."/>
            <person name="Gautier V."/>
            <person name="Ament-Velasquez S.L."/>
            <person name="Kruys A."/>
            <person name="Hutchinson M.I."/>
            <person name="Powell A.J."/>
            <person name="Barry K."/>
            <person name="Miller A.N."/>
            <person name="Grigoriev I.V."/>
            <person name="Debuchy R."/>
            <person name="Gladieux P."/>
            <person name="Thoren M.H."/>
            <person name="Johannesson H."/>
        </authorList>
    </citation>
    <scope>NUCLEOTIDE SEQUENCE</scope>
    <source>
        <strain evidence="2">PSN324</strain>
    </source>
</reference>
<accession>A0AAV9HEF0</accession>